<accession>A0A371CK66</accession>
<name>A0A371CK66_9APHY</name>
<protein>
    <submittedName>
        <fullName evidence="4">Uncharacterized protein</fullName>
    </submittedName>
</protein>
<evidence type="ECO:0000313" key="4">
    <source>
        <dbReference type="EMBL" id="RDX40660.1"/>
    </source>
</evidence>
<keyword evidence="5" id="KW-1185">Reference proteome</keyword>
<dbReference type="STRING" id="139420.A0A371CK66"/>
<proteinExistence type="inferred from homology"/>
<reference evidence="4 5" key="1">
    <citation type="journal article" date="2018" name="Biotechnol. Biofuels">
        <title>Integrative visual omics of the white-rot fungus Polyporus brumalis exposes the biotechnological potential of its oxidative enzymes for delignifying raw plant biomass.</title>
        <authorList>
            <person name="Miyauchi S."/>
            <person name="Rancon A."/>
            <person name="Drula E."/>
            <person name="Hage H."/>
            <person name="Chaduli D."/>
            <person name="Favel A."/>
            <person name="Grisel S."/>
            <person name="Henrissat B."/>
            <person name="Herpoel-Gimbert I."/>
            <person name="Ruiz-Duenas F.J."/>
            <person name="Chevret D."/>
            <person name="Hainaut M."/>
            <person name="Lin J."/>
            <person name="Wang M."/>
            <person name="Pangilinan J."/>
            <person name="Lipzen A."/>
            <person name="Lesage-Meessen L."/>
            <person name="Navarro D."/>
            <person name="Riley R."/>
            <person name="Grigoriev I.V."/>
            <person name="Zhou S."/>
            <person name="Raouche S."/>
            <person name="Rosso M.N."/>
        </authorList>
    </citation>
    <scope>NUCLEOTIDE SEQUENCE [LARGE SCALE GENOMIC DNA]</scope>
    <source>
        <strain evidence="4 5">BRFM 1820</strain>
    </source>
</reference>
<dbReference type="GO" id="GO:0016491">
    <property type="term" value="F:oxidoreductase activity"/>
    <property type="evidence" value="ECO:0007669"/>
    <property type="project" value="UniProtKB-KW"/>
</dbReference>
<dbReference type="EMBL" id="KZ857543">
    <property type="protein sequence ID" value="RDX40660.1"/>
    <property type="molecule type" value="Genomic_DNA"/>
</dbReference>
<evidence type="ECO:0000313" key="5">
    <source>
        <dbReference type="Proteomes" id="UP000256964"/>
    </source>
</evidence>
<comment type="similarity">
    <text evidence="3">Belongs to the ustYa family.</text>
</comment>
<sequence length="207" mass="23216">MWMLPASRALVGTLFCVLGLANVVVDILLAGETRLGAALRKPPLSRHTFLGEDYPPYLPLPSARASVRSTFEESVHFSLTSPESTLEWAYTGAVGDSNIRLGPDHRFFNIGFSYQLHCARYIVGAFAQEDPPTDPRERAHVSRCLNLIRQFVMCSADTTLEPADVMTRNYTAARAGGERRCRDWPGLYGAMEQNWLDWRAFQQSSEM</sequence>
<keyword evidence="2" id="KW-0560">Oxidoreductase</keyword>
<evidence type="ECO:0000256" key="3">
    <source>
        <dbReference type="ARBA" id="ARBA00035112"/>
    </source>
</evidence>
<dbReference type="PANTHER" id="PTHR33365">
    <property type="entry name" value="YALI0B05434P"/>
    <property type="match status" value="1"/>
</dbReference>
<dbReference type="OrthoDB" id="3687641at2759"/>
<evidence type="ECO:0000256" key="2">
    <source>
        <dbReference type="ARBA" id="ARBA00023002"/>
    </source>
</evidence>
<dbReference type="Pfam" id="PF11807">
    <property type="entry name" value="UstYa"/>
    <property type="match status" value="1"/>
</dbReference>
<dbReference type="AlphaFoldDB" id="A0A371CK66"/>
<dbReference type="GO" id="GO:0043386">
    <property type="term" value="P:mycotoxin biosynthetic process"/>
    <property type="evidence" value="ECO:0007669"/>
    <property type="project" value="InterPro"/>
</dbReference>
<comment type="pathway">
    <text evidence="1">Mycotoxin biosynthesis.</text>
</comment>
<organism evidence="4 5">
    <name type="scientific">Lentinus brumalis</name>
    <dbReference type="NCBI Taxonomy" id="2498619"/>
    <lineage>
        <taxon>Eukaryota</taxon>
        <taxon>Fungi</taxon>
        <taxon>Dikarya</taxon>
        <taxon>Basidiomycota</taxon>
        <taxon>Agaricomycotina</taxon>
        <taxon>Agaricomycetes</taxon>
        <taxon>Polyporales</taxon>
        <taxon>Polyporaceae</taxon>
        <taxon>Lentinus</taxon>
    </lineage>
</organism>
<dbReference type="InterPro" id="IPR021765">
    <property type="entry name" value="UstYa-like"/>
</dbReference>
<gene>
    <name evidence="4" type="ORF">OH76DRAFT_1412836</name>
</gene>
<dbReference type="PANTHER" id="PTHR33365:SF11">
    <property type="entry name" value="TAT PATHWAY SIGNAL SEQUENCE"/>
    <property type="match status" value="1"/>
</dbReference>
<dbReference type="Proteomes" id="UP000256964">
    <property type="component" value="Unassembled WGS sequence"/>
</dbReference>
<evidence type="ECO:0000256" key="1">
    <source>
        <dbReference type="ARBA" id="ARBA00004685"/>
    </source>
</evidence>